<feature type="signal peptide" evidence="1">
    <location>
        <begin position="1"/>
        <end position="23"/>
    </location>
</feature>
<evidence type="ECO:0000313" key="4">
    <source>
        <dbReference type="Proteomes" id="UP000003704"/>
    </source>
</evidence>
<keyword evidence="4" id="KW-1185">Reference proteome</keyword>
<dbReference type="OrthoDB" id="8563187at2"/>
<dbReference type="PATRIC" id="fig|1172194.4.peg.3165"/>
<evidence type="ECO:0000256" key="1">
    <source>
        <dbReference type="SAM" id="SignalP"/>
    </source>
</evidence>
<dbReference type="RefSeq" id="WP_007186204.1">
    <property type="nucleotide sequence ID" value="NZ_AKGD01000002.1"/>
</dbReference>
<protein>
    <submittedName>
        <fullName evidence="3">Aldo/keto oxidoreductase</fullName>
    </submittedName>
</protein>
<evidence type="ECO:0000313" key="3">
    <source>
        <dbReference type="EMBL" id="EIT69683.1"/>
    </source>
</evidence>
<sequence length="300" mass="32765">MKRRTLLRSVAAMAALRQIGAWAQASAEPLLKRRIPVSGAELPVIGLGTSGAFEVGDSAAEREPLAAVLDDLLKQAGSVVDTAPSYGSAEAVLGSLLAARAQRERCFLATKISSYSPQAAKAQWQNSLARLRTDKVELLQVHSLVDLQSNLRFLRELQQAGKTRYIGVTHYRDEAHAELVDVVRREKLDFVQINYSVVSRSVERELLPLCADRGVAVLVNRAFEDGRLFAQVKGRPLPEWAGEIDCESWGQLMLKFVLAQPAVTCVIPATAKPRNLLDNLGAGRGRMADAKQAQRIAALF</sequence>
<dbReference type="InterPro" id="IPR036812">
    <property type="entry name" value="NAD(P)_OxRdtase_dom_sf"/>
</dbReference>
<evidence type="ECO:0000259" key="2">
    <source>
        <dbReference type="Pfam" id="PF00248"/>
    </source>
</evidence>
<name>I8T7G1_9GAMM</name>
<dbReference type="CDD" id="cd19095">
    <property type="entry name" value="AKR_PA4992-like"/>
    <property type="match status" value="1"/>
</dbReference>
<proteinExistence type="predicted"/>
<dbReference type="InterPro" id="IPR023210">
    <property type="entry name" value="NADP_OxRdtase_dom"/>
</dbReference>
<gene>
    <name evidence="3" type="ORF">WQQ_32650</name>
</gene>
<dbReference type="Proteomes" id="UP000003704">
    <property type="component" value="Unassembled WGS sequence"/>
</dbReference>
<dbReference type="AlphaFoldDB" id="I8T7G1"/>
<dbReference type="InterPro" id="IPR053135">
    <property type="entry name" value="AKR2_Oxidoreductase"/>
</dbReference>
<keyword evidence="1" id="KW-0732">Signal</keyword>
<comment type="caution">
    <text evidence="3">The sequence shown here is derived from an EMBL/GenBank/DDBJ whole genome shotgun (WGS) entry which is preliminary data.</text>
</comment>
<organism evidence="3 4">
    <name type="scientific">Hydrocarboniphaga effusa AP103</name>
    <dbReference type="NCBI Taxonomy" id="1172194"/>
    <lineage>
        <taxon>Bacteria</taxon>
        <taxon>Pseudomonadati</taxon>
        <taxon>Pseudomonadota</taxon>
        <taxon>Gammaproteobacteria</taxon>
        <taxon>Nevskiales</taxon>
        <taxon>Nevskiaceae</taxon>
        <taxon>Hydrocarboniphaga</taxon>
    </lineage>
</organism>
<feature type="domain" description="NADP-dependent oxidoreductase" evidence="2">
    <location>
        <begin position="45"/>
        <end position="297"/>
    </location>
</feature>
<dbReference type="SUPFAM" id="SSF51430">
    <property type="entry name" value="NAD(P)-linked oxidoreductase"/>
    <property type="match status" value="1"/>
</dbReference>
<feature type="chain" id="PRO_5003714430" evidence="1">
    <location>
        <begin position="24"/>
        <end position="300"/>
    </location>
</feature>
<dbReference type="Gene3D" id="3.20.20.100">
    <property type="entry name" value="NADP-dependent oxidoreductase domain"/>
    <property type="match status" value="1"/>
</dbReference>
<dbReference type="Pfam" id="PF00248">
    <property type="entry name" value="Aldo_ket_red"/>
    <property type="match status" value="1"/>
</dbReference>
<dbReference type="STRING" id="1172194.WQQ_32650"/>
<dbReference type="PANTHER" id="PTHR43312">
    <property type="entry name" value="D-THREO-ALDOSE 1-DEHYDROGENASE"/>
    <property type="match status" value="1"/>
</dbReference>
<reference evidence="3 4" key="1">
    <citation type="journal article" date="2012" name="J. Bacteriol.">
        <title>Genome Sequence of n-Alkane-Degrading Hydrocarboniphaga effusa Strain AP103T (ATCC BAA-332T).</title>
        <authorList>
            <person name="Chang H.K."/>
            <person name="Zylstra G.J."/>
            <person name="Chae J.C."/>
        </authorList>
    </citation>
    <scope>NUCLEOTIDE SEQUENCE [LARGE SCALE GENOMIC DNA]</scope>
    <source>
        <strain evidence="3 4">AP103</strain>
    </source>
</reference>
<accession>I8T7G1</accession>
<dbReference type="PANTHER" id="PTHR43312:SF1">
    <property type="entry name" value="NADP-DEPENDENT OXIDOREDUCTASE DOMAIN-CONTAINING PROTEIN"/>
    <property type="match status" value="1"/>
</dbReference>
<dbReference type="EMBL" id="AKGD01000002">
    <property type="protein sequence ID" value="EIT69683.1"/>
    <property type="molecule type" value="Genomic_DNA"/>
</dbReference>